<comment type="similarity">
    <text evidence="2">Belongs to the autoinducer-2 exporter (AI-2E) (TC 2.A.86) family.</text>
</comment>
<dbReference type="PANTHER" id="PTHR21716">
    <property type="entry name" value="TRANSMEMBRANE PROTEIN"/>
    <property type="match status" value="1"/>
</dbReference>
<feature type="transmembrane region" description="Helical" evidence="6">
    <location>
        <begin position="192"/>
        <end position="209"/>
    </location>
</feature>
<reference evidence="8" key="1">
    <citation type="submission" date="2015-03" db="EMBL/GenBank/DDBJ databases">
        <title>Draft genome sequence of a novel methanotroph (Sn10-6) isolated from flooded ricefield rhizosphere in India.</title>
        <authorList>
            <person name="Pandit P.S."/>
            <person name="Pore S.D."/>
            <person name="Arora P."/>
            <person name="Kapse N.G."/>
            <person name="Dhakephalkar P.K."/>
            <person name="Rahalkar M.C."/>
        </authorList>
    </citation>
    <scope>NUCLEOTIDE SEQUENCE [LARGE SCALE GENOMIC DNA]</scope>
    <source>
        <strain evidence="8">Sn10-6</strain>
    </source>
</reference>
<evidence type="ECO:0000256" key="2">
    <source>
        <dbReference type="ARBA" id="ARBA00009773"/>
    </source>
</evidence>
<dbReference type="PANTHER" id="PTHR21716:SF4">
    <property type="entry name" value="TRANSMEMBRANE PROTEIN 245"/>
    <property type="match status" value="1"/>
</dbReference>
<evidence type="ECO:0000313" key="8">
    <source>
        <dbReference type="Proteomes" id="UP000033684"/>
    </source>
</evidence>
<dbReference type="AlphaFoldDB" id="A0A0F3IIZ0"/>
<name>A0A0F3IIZ0_9GAMM</name>
<evidence type="ECO:0000256" key="3">
    <source>
        <dbReference type="ARBA" id="ARBA00022692"/>
    </source>
</evidence>
<dbReference type="Proteomes" id="UP000033684">
    <property type="component" value="Unassembled WGS sequence"/>
</dbReference>
<dbReference type="GO" id="GO:0016020">
    <property type="term" value="C:membrane"/>
    <property type="evidence" value="ECO:0007669"/>
    <property type="project" value="UniProtKB-SubCell"/>
</dbReference>
<evidence type="ECO:0000313" key="7">
    <source>
        <dbReference type="EMBL" id="KJV05489.1"/>
    </source>
</evidence>
<proteinExistence type="inferred from homology"/>
<feature type="transmembrane region" description="Helical" evidence="6">
    <location>
        <begin position="130"/>
        <end position="153"/>
    </location>
</feature>
<comment type="caution">
    <text evidence="7">The sequence shown here is derived from an EMBL/GenBank/DDBJ whole genome shotgun (WGS) entry which is preliminary data.</text>
</comment>
<gene>
    <name evidence="7" type="ORF">VZ94_17800</name>
</gene>
<dbReference type="OrthoDB" id="5298283at2"/>
<evidence type="ECO:0000256" key="1">
    <source>
        <dbReference type="ARBA" id="ARBA00004141"/>
    </source>
</evidence>
<sequence>WSMLQRELVTAYQLLQQQFEQGHLTFPNDLKKKIPVLGATLYKTFGQISPESIDMTQPFIDWAKHVLSELGQFAKQLSAYLFKLGFVLVTLFFCYRDGAAFLQQLQKGLLRFLGEHHQVYLHAVADTTRAVVYGIVLAAMAQGITAGIGYAVAGVKAPILLSVVTAIFALIPMGAMLVWLSIGLIMLMSGDIWPGIGLLLWGFLVVSTVDNVVRPLVISGTSNVPLLAVMFGVFGGLTAFGLIGLFLGPVILTVLLSVWQVWLKQQM</sequence>
<dbReference type="InterPro" id="IPR002549">
    <property type="entry name" value="AI-2E-like"/>
</dbReference>
<evidence type="ECO:0008006" key="9">
    <source>
        <dbReference type="Google" id="ProtNLM"/>
    </source>
</evidence>
<feature type="transmembrane region" description="Helical" evidence="6">
    <location>
        <begin position="159"/>
        <end position="180"/>
    </location>
</feature>
<dbReference type="Pfam" id="PF01594">
    <property type="entry name" value="AI-2E_transport"/>
    <property type="match status" value="1"/>
</dbReference>
<protein>
    <recommendedName>
        <fullName evidence="9">Permease</fullName>
    </recommendedName>
</protein>
<feature type="transmembrane region" description="Helical" evidence="6">
    <location>
        <begin position="229"/>
        <end position="262"/>
    </location>
</feature>
<dbReference type="RefSeq" id="WP_045780249.1">
    <property type="nucleotide sequence ID" value="NZ_LAJX01000220.1"/>
</dbReference>
<keyword evidence="3 6" id="KW-0812">Transmembrane</keyword>
<organism evidence="7 8">
    <name type="scientific">Methylocucumis oryzae</name>
    <dbReference type="NCBI Taxonomy" id="1632867"/>
    <lineage>
        <taxon>Bacteria</taxon>
        <taxon>Pseudomonadati</taxon>
        <taxon>Pseudomonadota</taxon>
        <taxon>Gammaproteobacteria</taxon>
        <taxon>Methylococcales</taxon>
        <taxon>Methylococcaceae</taxon>
        <taxon>Methylocucumis</taxon>
    </lineage>
</organism>
<accession>A0A0F3IIZ0</accession>
<reference evidence="7 8" key="2">
    <citation type="journal article" date="2016" name="Microb. Ecol.">
        <title>Genome Characteristics of a Novel Type I Methanotroph (Sn10-6) Isolated from a Flooded Indian Rice Field.</title>
        <authorList>
            <person name="Rahalkar M.C."/>
            <person name="Pandit P.S."/>
            <person name="Dhakephalkar P.K."/>
            <person name="Pore S."/>
            <person name="Arora P."/>
            <person name="Kapse N."/>
        </authorList>
    </citation>
    <scope>NUCLEOTIDE SEQUENCE [LARGE SCALE GENOMIC DNA]</scope>
    <source>
        <strain evidence="7 8">Sn10-6</strain>
    </source>
</reference>
<keyword evidence="8" id="KW-1185">Reference proteome</keyword>
<feature type="transmembrane region" description="Helical" evidence="6">
    <location>
        <begin position="77"/>
        <end position="95"/>
    </location>
</feature>
<keyword evidence="5 6" id="KW-0472">Membrane</keyword>
<dbReference type="EMBL" id="LAJX01000220">
    <property type="protein sequence ID" value="KJV05489.1"/>
    <property type="molecule type" value="Genomic_DNA"/>
</dbReference>
<keyword evidence="4 6" id="KW-1133">Transmembrane helix</keyword>
<evidence type="ECO:0000256" key="6">
    <source>
        <dbReference type="SAM" id="Phobius"/>
    </source>
</evidence>
<evidence type="ECO:0000256" key="5">
    <source>
        <dbReference type="ARBA" id="ARBA00023136"/>
    </source>
</evidence>
<comment type="subcellular location">
    <subcellularLocation>
        <location evidence="1">Membrane</location>
        <topology evidence="1">Multi-pass membrane protein</topology>
    </subcellularLocation>
</comment>
<feature type="non-terminal residue" evidence="7">
    <location>
        <position position="1"/>
    </location>
</feature>
<dbReference type="PATRIC" id="fig|1632867.3.peg.2622"/>
<evidence type="ECO:0000256" key="4">
    <source>
        <dbReference type="ARBA" id="ARBA00022989"/>
    </source>
</evidence>